<reference evidence="1 2" key="1">
    <citation type="submission" date="2020-08" db="EMBL/GenBank/DDBJ databases">
        <title>Genomic Encyclopedia of Type Strains, Phase IV (KMG-IV): sequencing the most valuable type-strain genomes for metagenomic binning, comparative biology and taxonomic classification.</title>
        <authorList>
            <person name="Goeker M."/>
        </authorList>
    </citation>
    <scope>NUCLEOTIDE SEQUENCE [LARGE SCALE GENOMIC DNA]</scope>
    <source>
        <strain evidence="1 2">DSM 22368</strain>
    </source>
</reference>
<dbReference type="InterPro" id="IPR018641">
    <property type="entry name" value="Trfase_1_rSAM/seldom-assoc"/>
</dbReference>
<organism evidence="1 2">
    <name type="scientific">Pseudoteredinibacter isoporae</name>
    <dbReference type="NCBI Taxonomy" id="570281"/>
    <lineage>
        <taxon>Bacteria</taxon>
        <taxon>Pseudomonadati</taxon>
        <taxon>Pseudomonadota</taxon>
        <taxon>Gammaproteobacteria</taxon>
        <taxon>Cellvibrionales</taxon>
        <taxon>Cellvibrionaceae</taxon>
        <taxon>Pseudoteredinibacter</taxon>
    </lineage>
</organism>
<keyword evidence="2" id="KW-1185">Reference proteome</keyword>
<dbReference type="RefSeq" id="WP_166847658.1">
    <property type="nucleotide sequence ID" value="NZ_JAAONY010000003.1"/>
</dbReference>
<proteinExistence type="predicted"/>
<dbReference type="Gene3D" id="3.90.550.10">
    <property type="entry name" value="Spore Coat Polysaccharide Biosynthesis Protein SpsA, Chain A"/>
    <property type="match status" value="1"/>
</dbReference>
<accession>A0A7X0JWG2</accession>
<dbReference type="EMBL" id="JACHHT010000003">
    <property type="protein sequence ID" value="MBB6523505.1"/>
    <property type="molecule type" value="Genomic_DNA"/>
</dbReference>
<dbReference type="InterPro" id="IPR029044">
    <property type="entry name" value="Nucleotide-diphossugar_trans"/>
</dbReference>
<protein>
    <recommendedName>
        <fullName evidence="3">Glycosyltransferase</fullName>
    </recommendedName>
</protein>
<gene>
    <name evidence="1" type="ORF">HNR48_003807</name>
</gene>
<evidence type="ECO:0000313" key="2">
    <source>
        <dbReference type="Proteomes" id="UP000528457"/>
    </source>
</evidence>
<dbReference type="PANTHER" id="PTHR36529:SF1">
    <property type="entry name" value="GLYCOSYLTRANSFERASE"/>
    <property type="match status" value="1"/>
</dbReference>
<dbReference type="AlphaFoldDB" id="A0A7X0JWG2"/>
<dbReference type="PANTHER" id="PTHR36529">
    <property type="entry name" value="SLL1095 PROTEIN"/>
    <property type="match status" value="1"/>
</dbReference>
<name>A0A7X0JWG2_9GAMM</name>
<evidence type="ECO:0000313" key="1">
    <source>
        <dbReference type="EMBL" id="MBB6523505.1"/>
    </source>
</evidence>
<evidence type="ECO:0008006" key="3">
    <source>
        <dbReference type="Google" id="ProtNLM"/>
    </source>
</evidence>
<dbReference type="Pfam" id="PF09837">
    <property type="entry name" value="DUF2064"/>
    <property type="match status" value="1"/>
</dbReference>
<dbReference type="Proteomes" id="UP000528457">
    <property type="component" value="Unassembled WGS sequence"/>
</dbReference>
<dbReference type="InParanoid" id="A0A7X0JWG2"/>
<dbReference type="NCBIfam" id="TIGR04282">
    <property type="entry name" value="glyco_like_cofC"/>
    <property type="match status" value="1"/>
</dbReference>
<dbReference type="SUPFAM" id="SSF53448">
    <property type="entry name" value="Nucleotide-diphospho-sugar transferases"/>
    <property type="match status" value="1"/>
</dbReference>
<comment type="caution">
    <text evidence="1">The sequence shown here is derived from an EMBL/GenBank/DDBJ whole genome shotgun (WGS) entry which is preliminary data.</text>
</comment>
<sequence>MTKTTTSARSSTRVVVQFAKWPELGKVKTRMQPHLSEAQSVDLHQQLLSHCCNTLYDIKRWDYQLWLAGSEHLWCPENARDALSSLGIRQAPKLHGQCGGDLGDKMADAARQSFAHYQNVVIIGSDCPFISMLYLEQAFACLEAGSDIVLGPANDGGYVLLGLKAGLGDAGFSALFENMPWSQAELLEVTLEKIHHSKLSVQLLETLSDIDRPEDLDLLDTLSTEQVWFK</sequence>